<keyword evidence="1" id="KW-1133">Transmembrane helix</keyword>
<gene>
    <name evidence="2" type="ORF">E0I26_00925</name>
</gene>
<dbReference type="Proteomes" id="UP000294814">
    <property type="component" value="Unassembled WGS sequence"/>
</dbReference>
<evidence type="ECO:0000256" key="1">
    <source>
        <dbReference type="SAM" id="Phobius"/>
    </source>
</evidence>
<comment type="caution">
    <text evidence="2">The sequence shown here is derived from an EMBL/GenBank/DDBJ whole genome shotgun (WGS) entry which is preliminary data.</text>
</comment>
<name>A0A4R5FCH7_9FLAO</name>
<evidence type="ECO:0000313" key="3">
    <source>
        <dbReference type="Proteomes" id="UP000294814"/>
    </source>
</evidence>
<reference evidence="2 3" key="1">
    <citation type="submission" date="2019-03" db="EMBL/GenBank/DDBJ databases">
        <title>Novel species of Flavobacterium.</title>
        <authorList>
            <person name="Liu Q."/>
            <person name="Xin Y.-H."/>
        </authorList>
    </citation>
    <scope>NUCLEOTIDE SEQUENCE [LARGE SCALE GENOMIC DNA]</scope>
    <source>
        <strain evidence="2 3">LB3P52</strain>
    </source>
</reference>
<sequence>MKLTAQQIDQLYLFTRQHYVEYYDLQTELVDHLANAIETEWEQNPKLTFDEVLNKEFSKFGVFGFMDVVESRQMALGKKYNRLVFQHFKTFFSVPKILFTLTMTFLLFKILKTSIYNDYIFIAICIIYFGFIFHEFYKNKKIKKVQKETNQKKWLFEEIINQYGSFSGALTFPFYIFTQVSSHAERYLSNDYWLFSVSLMVVLFGILNYILFKIIPSKAEVHLKQTYPEYKLENL</sequence>
<keyword evidence="1" id="KW-0812">Transmembrane</keyword>
<dbReference type="RefSeq" id="WP_131914626.1">
    <property type="nucleotide sequence ID" value="NZ_SMLG01000001.1"/>
</dbReference>
<dbReference type="OrthoDB" id="662673at2"/>
<accession>A0A4R5FCH7</accession>
<protein>
    <submittedName>
        <fullName evidence="2">Uncharacterized protein</fullName>
    </submittedName>
</protein>
<feature type="transmembrane region" description="Helical" evidence="1">
    <location>
        <begin position="88"/>
        <end position="107"/>
    </location>
</feature>
<feature type="transmembrane region" description="Helical" evidence="1">
    <location>
        <begin position="158"/>
        <end position="177"/>
    </location>
</feature>
<dbReference type="AlphaFoldDB" id="A0A4R5FCH7"/>
<dbReference type="EMBL" id="SMLG01000001">
    <property type="protein sequence ID" value="TDE46677.1"/>
    <property type="molecule type" value="Genomic_DNA"/>
</dbReference>
<keyword evidence="3" id="KW-1185">Reference proteome</keyword>
<keyword evidence="1" id="KW-0472">Membrane</keyword>
<organism evidence="2 3">
    <name type="scientific">Flavobacterium rhamnosiphilum</name>
    <dbReference type="NCBI Taxonomy" id="2541724"/>
    <lineage>
        <taxon>Bacteria</taxon>
        <taxon>Pseudomonadati</taxon>
        <taxon>Bacteroidota</taxon>
        <taxon>Flavobacteriia</taxon>
        <taxon>Flavobacteriales</taxon>
        <taxon>Flavobacteriaceae</taxon>
        <taxon>Flavobacterium</taxon>
    </lineage>
</organism>
<feature type="transmembrane region" description="Helical" evidence="1">
    <location>
        <begin position="119"/>
        <end position="137"/>
    </location>
</feature>
<feature type="transmembrane region" description="Helical" evidence="1">
    <location>
        <begin position="192"/>
        <end position="212"/>
    </location>
</feature>
<evidence type="ECO:0000313" key="2">
    <source>
        <dbReference type="EMBL" id="TDE46677.1"/>
    </source>
</evidence>
<proteinExistence type="predicted"/>